<dbReference type="Gene3D" id="3.40.50.720">
    <property type="entry name" value="NAD(P)-binding Rossmann-like Domain"/>
    <property type="match status" value="1"/>
</dbReference>
<feature type="domain" description="3-hydroxyacyl-CoA dehydrogenase NAD binding" evidence="8">
    <location>
        <begin position="6"/>
        <end position="185"/>
    </location>
</feature>
<evidence type="ECO:0000256" key="3">
    <source>
        <dbReference type="ARBA" id="ARBA00023002"/>
    </source>
</evidence>
<dbReference type="InterPro" id="IPR006180">
    <property type="entry name" value="3-OHacyl-CoA_DH_CS"/>
</dbReference>
<dbReference type="InterPro" id="IPR036291">
    <property type="entry name" value="NAD(P)-bd_dom_sf"/>
</dbReference>
<reference evidence="9" key="1">
    <citation type="submission" date="2022-03" db="EMBL/GenBank/DDBJ databases">
        <title>Complete genome sequence of Caldinitratiruptor microaerophilus.</title>
        <authorList>
            <person name="Mukaiyama R."/>
            <person name="Nishiyama T."/>
            <person name="Ueda K."/>
        </authorList>
    </citation>
    <scope>NUCLEOTIDE SEQUENCE</scope>
    <source>
        <strain evidence="9">JCM 16183</strain>
    </source>
</reference>
<dbReference type="RefSeq" id="WP_264841738.1">
    <property type="nucleotide sequence ID" value="NZ_AP025628.1"/>
</dbReference>
<feature type="site" description="Important for catalytic activity" evidence="5">
    <location>
        <position position="141"/>
    </location>
</feature>
<evidence type="ECO:0000256" key="5">
    <source>
        <dbReference type="PIRSR" id="PIRSR000105-1"/>
    </source>
</evidence>
<evidence type="ECO:0000313" key="9">
    <source>
        <dbReference type="EMBL" id="BDG61059.1"/>
    </source>
</evidence>
<dbReference type="InterPro" id="IPR006176">
    <property type="entry name" value="3-OHacyl-CoA_DH_NAD-bd"/>
</dbReference>
<dbReference type="KEGG" id="cmic:caldi_21490"/>
<dbReference type="NCBIfam" id="NF005875">
    <property type="entry name" value="PRK07819.1"/>
    <property type="match status" value="1"/>
</dbReference>
<evidence type="ECO:0000256" key="2">
    <source>
        <dbReference type="ARBA" id="ARBA00009463"/>
    </source>
</evidence>
<feature type="domain" description="3-hydroxyacyl-CoA dehydrogenase C-terminal" evidence="7">
    <location>
        <begin position="188"/>
        <end position="284"/>
    </location>
</feature>
<evidence type="ECO:0000259" key="7">
    <source>
        <dbReference type="Pfam" id="PF00725"/>
    </source>
</evidence>
<dbReference type="AlphaFoldDB" id="A0AA35CM85"/>
<dbReference type="Pfam" id="PF02737">
    <property type="entry name" value="3HCDH_N"/>
    <property type="match status" value="1"/>
</dbReference>
<feature type="binding site" evidence="6">
    <location>
        <position position="276"/>
    </location>
    <ligand>
        <name>NAD(+)</name>
        <dbReference type="ChEBI" id="CHEBI:57540"/>
    </ligand>
</feature>
<protein>
    <recommendedName>
        <fullName evidence="4">3-hydroxybutyryl-CoA dehydrogenase</fullName>
    </recommendedName>
</protein>
<keyword evidence="6" id="KW-0520">NAD</keyword>
<comment type="similarity">
    <text evidence="2">Belongs to the 3-hydroxyacyl-CoA dehydrogenase family.</text>
</comment>
<feature type="binding site" evidence="6">
    <location>
        <position position="98"/>
    </location>
    <ligand>
        <name>NAD(+)</name>
        <dbReference type="ChEBI" id="CHEBI:57540"/>
    </ligand>
</feature>
<feature type="binding site" evidence="6">
    <location>
        <position position="120"/>
    </location>
    <ligand>
        <name>NAD(+)</name>
        <dbReference type="ChEBI" id="CHEBI:57540"/>
    </ligand>
</feature>
<feature type="binding site" evidence="6">
    <location>
        <begin position="11"/>
        <end position="16"/>
    </location>
    <ligand>
        <name>NAD(+)</name>
        <dbReference type="ChEBI" id="CHEBI:57540"/>
    </ligand>
</feature>
<dbReference type="GO" id="GO:0006631">
    <property type="term" value="P:fatty acid metabolic process"/>
    <property type="evidence" value="ECO:0007669"/>
    <property type="project" value="InterPro"/>
</dbReference>
<dbReference type="EMBL" id="AP025628">
    <property type="protein sequence ID" value="BDG61059.1"/>
    <property type="molecule type" value="Genomic_DNA"/>
</dbReference>
<accession>A0AA35CM85</accession>
<keyword evidence="10" id="KW-1185">Reference proteome</keyword>
<organism evidence="9 10">
    <name type="scientific">Caldinitratiruptor microaerophilus</name>
    <dbReference type="NCBI Taxonomy" id="671077"/>
    <lineage>
        <taxon>Bacteria</taxon>
        <taxon>Bacillati</taxon>
        <taxon>Bacillota</taxon>
        <taxon>Clostridia</taxon>
        <taxon>Eubacteriales</taxon>
        <taxon>Symbiobacteriaceae</taxon>
        <taxon>Caldinitratiruptor</taxon>
    </lineage>
</organism>
<dbReference type="PROSITE" id="PS00067">
    <property type="entry name" value="3HCDH"/>
    <property type="match status" value="1"/>
</dbReference>
<evidence type="ECO:0000313" key="10">
    <source>
        <dbReference type="Proteomes" id="UP001163687"/>
    </source>
</evidence>
<dbReference type="PIRSF" id="PIRSF000105">
    <property type="entry name" value="HCDH"/>
    <property type="match status" value="1"/>
</dbReference>
<name>A0AA35CM85_9FIRM</name>
<dbReference type="InterPro" id="IPR006108">
    <property type="entry name" value="3HC_DH_C"/>
</dbReference>
<feature type="binding site" evidence="6">
    <location>
        <position position="144"/>
    </location>
    <ligand>
        <name>NAD(+)</name>
        <dbReference type="ChEBI" id="CHEBI:57540"/>
    </ligand>
</feature>
<dbReference type="FunFam" id="3.40.50.720:FF:000009">
    <property type="entry name" value="Fatty oxidation complex, alpha subunit"/>
    <property type="match status" value="1"/>
</dbReference>
<comment type="pathway">
    <text evidence="1">Lipid metabolism; butanoate metabolism.</text>
</comment>
<dbReference type="SUPFAM" id="SSF51735">
    <property type="entry name" value="NAD(P)-binding Rossmann-fold domains"/>
    <property type="match status" value="1"/>
</dbReference>
<proteinExistence type="inferred from homology"/>
<dbReference type="Gene3D" id="1.10.1040.10">
    <property type="entry name" value="N-(1-d-carboxylethyl)-l-norvaline Dehydrogenase, domain 2"/>
    <property type="match status" value="1"/>
</dbReference>
<evidence type="ECO:0000256" key="1">
    <source>
        <dbReference type="ARBA" id="ARBA00005086"/>
    </source>
</evidence>
<dbReference type="GO" id="GO:0016616">
    <property type="term" value="F:oxidoreductase activity, acting on the CH-OH group of donors, NAD or NADP as acceptor"/>
    <property type="evidence" value="ECO:0007669"/>
    <property type="project" value="InterPro"/>
</dbReference>
<feature type="binding site" evidence="6">
    <location>
        <position position="34"/>
    </location>
    <ligand>
        <name>NAD(+)</name>
        <dbReference type="ChEBI" id="CHEBI:57540"/>
    </ligand>
</feature>
<evidence type="ECO:0000259" key="8">
    <source>
        <dbReference type="Pfam" id="PF02737"/>
    </source>
</evidence>
<dbReference type="Proteomes" id="UP001163687">
    <property type="component" value="Chromosome"/>
</dbReference>
<dbReference type="InterPro" id="IPR008927">
    <property type="entry name" value="6-PGluconate_DH-like_C_sf"/>
</dbReference>
<gene>
    <name evidence="9" type="ORF">caldi_21490</name>
</gene>
<dbReference type="PANTHER" id="PTHR48075:SF5">
    <property type="entry name" value="3-HYDROXYBUTYRYL-COA DEHYDROGENASE"/>
    <property type="match status" value="1"/>
</dbReference>
<dbReference type="InterPro" id="IPR022694">
    <property type="entry name" value="3-OHacyl-CoA_DH"/>
</dbReference>
<feature type="binding site" evidence="6">
    <location>
        <position position="93"/>
    </location>
    <ligand>
        <name>NAD(+)</name>
        <dbReference type="ChEBI" id="CHEBI:57540"/>
    </ligand>
</feature>
<dbReference type="SUPFAM" id="SSF48179">
    <property type="entry name" value="6-phosphogluconate dehydrogenase C-terminal domain-like"/>
    <property type="match status" value="1"/>
</dbReference>
<dbReference type="GO" id="GO:0070403">
    <property type="term" value="F:NAD+ binding"/>
    <property type="evidence" value="ECO:0007669"/>
    <property type="project" value="InterPro"/>
</dbReference>
<dbReference type="InterPro" id="IPR013328">
    <property type="entry name" value="6PGD_dom2"/>
</dbReference>
<evidence type="ECO:0000256" key="6">
    <source>
        <dbReference type="PIRSR" id="PIRSR000105-2"/>
    </source>
</evidence>
<evidence type="ECO:0000256" key="4">
    <source>
        <dbReference type="ARBA" id="ARBA00067747"/>
    </source>
</evidence>
<dbReference type="Pfam" id="PF00725">
    <property type="entry name" value="3HCDH"/>
    <property type="match status" value="1"/>
</dbReference>
<dbReference type="PANTHER" id="PTHR48075">
    <property type="entry name" value="3-HYDROXYACYL-COA DEHYDROGENASE FAMILY PROTEIN"/>
    <property type="match status" value="1"/>
</dbReference>
<keyword evidence="3" id="KW-0560">Oxidoreductase</keyword>
<sequence length="287" mass="31501">MSEIRKIGVVGAGAMGTGIALVAAQSGYDVLLRDIEQGRLDSSLRNMDQILQRSVAKGRLTDEDRRATLARVETTTDLDGFAGVDFVIEAIFEDPEAKRAIFRELDRICRPEVILASNTSSISITDLGAATSRPSRVCGMHFFNPVPVMKLVEVIRGYSTSSETVATARAVAEAMGKTVVEVKKDSPGFIVNRILMPLLIEAVRVVEEGIASPEDVDKAVKLGLNHPMGPLELIDFTGIDVCHNVMQYFWQEFNQPQYAPPQLLRTLVRAGRLGRKTGKGFYDYEGK</sequence>